<evidence type="ECO:0000313" key="2">
    <source>
        <dbReference type="EMBL" id="SMB84006.1"/>
    </source>
</evidence>
<dbReference type="RefSeq" id="WP_084046650.1">
    <property type="nucleotide sequence ID" value="NZ_FWWU01000007.1"/>
</dbReference>
<keyword evidence="3" id="KW-1185">Reference proteome</keyword>
<dbReference type="OrthoDB" id="9782395at2"/>
<dbReference type="AlphaFoldDB" id="A0A1W1USI1"/>
<dbReference type="Pfam" id="PF02698">
    <property type="entry name" value="DUF218"/>
    <property type="match status" value="1"/>
</dbReference>
<organism evidence="2 3">
    <name type="scientific">Deinococcus hopiensis KR-140</name>
    <dbReference type="NCBI Taxonomy" id="695939"/>
    <lineage>
        <taxon>Bacteria</taxon>
        <taxon>Thermotogati</taxon>
        <taxon>Deinococcota</taxon>
        <taxon>Deinococci</taxon>
        <taxon>Deinococcales</taxon>
        <taxon>Deinococcaceae</taxon>
        <taxon>Deinococcus</taxon>
    </lineage>
</organism>
<dbReference type="InterPro" id="IPR014729">
    <property type="entry name" value="Rossmann-like_a/b/a_fold"/>
</dbReference>
<reference evidence="2 3" key="1">
    <citation type="submission" date="2017-04" db="EMBL/GenBank/DDBJ databases">
        <authorList>
            <person name="Afonso C.L."/>
            <person name="Miller P.J."/>
            <person name="Scott M.A."/>
            <person name="Spackman E."/>
            <person name="Goraichik I."/>
            <person name="Dimitrov K.M."/>
            <person name="Suarez D.L."/>
            <person name="Swayne D.E."/>
        </authorList>
    </citation>
    <scope>NUCLEOTIDE SEQUENCE [LARGE SCALE GENOMIC DNA]</scope>
    <source>
        <strain evidence="2 3">KR-140</strain>
    </source>
</reference>
<accession>A0A1W1USI1</accession>
<dbReference type="STRING" id="695939.SAMN00790413_04964"/>
<feature type="domain" description="DUF218" evidence="1">
    <location>
        <begin position="35"/>
        <end position="168"/>
    </location>
</feature>
<dbReference type="CDD" id="cd06259">
    <property type="entry name" value="YdcF-like"/>
    <property type="match status" value="1"/>
</dbReference>
<sequence length="257" mass="28796">MSLPLLTDATLADMNCIAAWLAVDDFSVSQSDAQAIVLMGNGVIQTLESAFILTQTRKIPLWLSGGIGHSTAWLARAISSSKRYNRIATAGRAEADVIRDMAVQVWHLPEQHIYVENASSNTGENALFTDKLMAQQGFVPEQVILMQDPLLQRRTSATFQHVWRERRRQPIVVNYPGYQPHFGIDGRFVEEVQPWPFERFFSLLMGEVPRLRDDGQGYGPKGQGFITHVDIPDDVEQAWKRLLNCSGAAGQERAICK</sequence>
<proteinExistence type="predicted"/>
<dbReference type="Gene3D" id="3.40.50.620">
    <property type="entry name" value="HUPs"/>
    <property type="match status" value="1"/>
</dbReference>
<dbReference type="Gene3D" id="1.10.3620.10">
    <property type="entry name" value="YdcF like domain"/>
    <property type="match status" value="1"/>
</dbReference>
<evidence type="ECO:0000259" key="1">
    <source>
        <dbReference type="Pfam" id="PF02698"/>
    </source>
</evidence>
<dbReference type="PANTHER" id="PTHR30336">
    <property type="entry name" value="INNER MEMBRANE PROTEIN, PROBABLE PERMEASE"/>
    <property type="match status" value="1"/>
</dbReference>
<name>A0A1W1USI1_9DEIO</name>
<protein>
    <submittedName>
        <fullName evidence="2">Uncharacterized SAM-binding protein YcdF, DUF218 family</fullName>
    </submittedName>
</protein>
<evidence type="ECO:0000313" key="3">
    <source>
        <dbReference type="Proteomes" id="UP000192582"/>
    </source>
</evidence>
<gene>
    <name evidence="2" type="ORF">SAMN00790413_04964</name>
</gene>
<dbReference type="InterPro" id="IPR003848">
    <property type="entry name" value="DUF218"/>
</dbReference>
<dbReference type="Proteomes" id="UP000192582">
    <property type="component" value="Unassembled WGS sequence"/>
</dbReference>
<dbReference type="GO" id="GO:0005886">
    <property type="term" value="C:plasma membrane"/>
    <property type="evidence" value="ECO:0007669"/>
    <property type="project" value="TreeGrafter"/>
</dbReference>
<dbReference type="PANTHER" id="PTHR30336:SF20">
    <property type="entry name" value="DUF218 DOMAIN-CONTAINING PROTEIN"/>
    <property type="match status" value="1"/>
</dbReference>
<dbReference type="EMBL" id="FWWU01000007">
    <property type="protein sequence ID" value="SMB84006.1"/>
    <property type="molecule type" value="Genomic_DNA"/>
</dbReference>
<dbReference type="InterPro" id="IPR051599">
    <property type="entry name" value="Cell_Envelope_Assoc"/>
</dbReference>